<keyword evidence="2" id="KW-1185">Reference proteome</keyword>
<evidence type="ECO:0000313" key="2">
    <source>
        <dbReference type="Proteomes" id="UP000036681"/>
    </source>
</evidence>
<name>A0A0M3HT69_ASCLU</name>
<evidence type="ECO:0000313" key="3">
    <source>
        <dbReference type="WBParaSite" id="ALUE_0000579701-mRNA-1"/>
    </source>
</evidence>
<organism evidence="2 3">
    <name type="scientific">Ascaris lumbricoides</name>
    <name type="common">Giant roundworm</name>
    <dbReference type="NCBI Taxonomy" id="6252"/>
    <lineage>
        <taxon>Eukaryota</taxon>
        <taxon>Metazoa</taxon>
        <taxon>Ecdysozoa</taxon>
        <taxon>Nematoda</taxon>
        <taxon>Chromadorea</taxon>
        <taxon>Rhabditida</taxon>
        <taxon>Spirurina</taxon>
        <taxon>Ascaridomorpha</taxon>
        <taxon>Ascaridoidea</taxon>
        <taxon>Ascarididae</taxon>
        <taxon>Ascaris</taxon>
    </lineage>
</organism>
<feature type="region of interest" description="Disordered" evidence="1">
    <location>
        <begin position="25"/>
        <end position="62"/>
    </location>
</feature>
<accession>A0A0M3HT69</accession>
<evidence type="ECO:0000256" key="1">
    <source>
        <dbReference type="SAM" id="MobiDB-lite"/>
    </source>
</evidence>
<dbReference type="WBParaSite" id="ALUE_0000579701-mRNA-1">
    <property type="protein sequence ID" value="ALUE_0000579701-mRNA-1"/>
    <property type="gene ID" value="ALUE_0000579701"/>
</dbReference>
<dbReference type="AlphaFoldDB" id="A0A0M3HT69"/>
<protein>
    <submittedName>
        <fullName evidence="3">Uncharacterized protein</fullName>
    </submittedName>
</protein>
<proteinExistence type="predicted"/>
<dbReference type="Proteomes" id="UP000036681">
    <property type="component" value="Unplaced"/>
</dbReference>
<sequence length="62" mass="7105">MRRISTVVTHSLYWKVTLEKDLQAGGRLPRNSPSISLTAEAQPIRSRSTKKRKVEKNPSLMR</sequence>
<reference evidence="3" key="1">
    <citation type="submission" date="2017-02" db="UniProtKB">
        <authorList>
            <consortium name="WormBaseParasite"/>
        </authorList>
    </citation>
    <scope>IDENTIFICATION</scope>
</reference>